<evidence type="ECO:0000256" key="2">
    <source>
        <dbReference type="ARBA" id="ARBA00022679"/>
    </source>
</evidence>
<comment type="similarity">
    <text evidence="4">Belongs to the GART family.</text>
</comment>
<dbReference type="UniPathway" id="UPA00074">
    <property type="reaction ID" value="UER00126"/>
</dbReference>
<keyword evidence="2 4" id="KW-0808">Transferase</keyword>
<dbReference type="KEGG" id="cco:CCC13826_1786"/>
<feature type="binding site" evidence="4">
    <location>
        <begin position="14"/>
        <end position="16"/>
    </location>
    <ligand>
        <name>N(1)-(5-phospho-beta-D-ribosyl)glycinamide</name>
        <dbReference type="ChEBI" id="CHEBI:143788"/>
    </ligand>
</feature>
<dbReference type="InterPro" id="IPR036477">
    <property type="entry name" value="Formyl_transf_N_sf"/>
</dbReference>
<dbReference type="HOGENOM" id="CLU_038395_1_3_7"/>
<dbReference type="GO" id="GO:0006189">
    <property type="term" value="P:'de novo' IMP biosynthetic process"/>
    <property type="evidence" value="ECO:0007669"/>
    <property type="project" value="UniProtKB-UniRule"/>
</dbReference>
<organism evidence="6 7">
    <name type="scientific">Campylobacter concisus (strain 13826)</name>
    <dbReference type="NCBI Taxonomy" id="360104"/>
    <lineage>
        <taxon>Bacteria</taxon>
        <taxon>Pseudomonadati</taxon>
        <taxon>Campylobacterota</taxon>
        <taxon>Epsilonproteobacteria</taxon>
        <taxon>Campylobacterales</taxon>
        <taxon>Campylobacteraceae</taxon>
        <taxon>Campylobacter</taxon>
    </lineage>
</organism>
<accession>A7ZB28</accession>
<dbReference type="GO" id="GO:0004644">
    <property type="term" value="F:phosphoribosylglycinamide formyltransferase activity"/>
    <property type="evidence" value="ECO:0007669"/>
    <property type="project" value="UniProtKB-UniRule"/>
</dbReference>
<evidence type="ECO:0000256" key="4">
    <source>
        <dbReference type="HAMAP-Rule" id="MF_01930"/>
    </source>
</evidence>
<comment type="function">
    <text evidence="4">Catalyzes the transfer of a formyl group from 10-formyltetrahydrofolate to 5-phospho-ribosyl-glycinamide (GAR), producing 5-phospho-ribosyl-N-formylglycinamide (FGAR) and tetrahydrofolate.</text>
</comment>
<dbReference type="Pfam" id="PF00551">
    <property type="entry name" value="Formyl_trans_N"/>
    <property type="match status" value="1"/>
</dbReference>
<dbReference type="Proteomes" id="UP000001121">
    <property type="component" value="Chromosome"/>
</dbReference>
<feature type="binding site" evidence="4">
    <location>
        <position position="70"/>
    </location>
    <ligand>
        <name>(6R)-10-formyltetrahydrofolate</name>
        <dbReference type="ChEBI" id="CHEBI:195366"/>
    </ligand>
</feature>
<dbReference type="AlphaFoldDB" id="A7ZB28"/>
<sequence>MLTKKIAVLFSGSGSNLEAILKKVHNQIFNGVKIEVCLCICNKPGAFGIERAKKFGLETTIIESAKFKNREEFDAVLVEQILKSGADLTVLAGFMRILTPVFTAQIKAINLHPSILPLFKGAHAINESFESDMMIGGVSVHYVSEELDGGKLIAQRAFEREDGMSLDEWEAKIHAIEHEILPQSIIKILTKETTNV</sequence>
<dbReference type="EMBL" id="CP000792">
    <property type="protein sequence ID" value="EAT99135.1"/>
    <property type="molecule type" value="Genomic_DNA"/>
</dbReference>
<dbReference type="SUPFAM" id="SSF53328">
    <property type="entry name" value="Formyltransferase"/>
    <property type="match status" value="1"/>
</dbReference>
<comment type="pathway">
    <text evidence="1 4">Purine metabolism; IMP biosynthesis via de novo pathway; N(2)-formyl-N(1)-(5-phospho-D-ribosyl)glycinamide from N(1)-(5-phospho-D-ribosyl)glycinamide (10-formyl THF route): step 1/1.</text>
</comment>
<dbReference type="PANTHER" id="PTHR43369">
    <property type="entry name" value="PHOSPHORIBOSYLGLYCINAMIDE FORMYLTRANSFERASE"/>
    <property type="match status" value="1"/>
</dbReference>
<evidence type="ECO:0000259" key="5">
    <source>
        <dbReference type="Pfam" id="PF00551"/>
    </source>
</evidence>
<feature type="site" description="Raises pKa of active site His" evidence="4">
    <location>
        <position position="148"/>
    </location>
</feature>
<evidence type="ECO:0000256" key="1">
    <source>
        <dbReference type="ARBA" id="ARBA00005054"/>
    </source>
</evidence>
<dbReference type="GO" id="GO:0005737">
    <property type="term" value="C:cytoplasm"/>
    <property type="evidence" value="ECO:0007669"/>
    <property type="project" value="TreeGrafter"/>
</dbReference>
<dbReference type="STRING" id="360104.CCC13826_1786"/>
<evidence type="ECO:0000313" key="6">
    <source>
        <dbReference type="EMBL" id="EAT99135.1"/>
    </source>
</evidence>
<reference evidence="7" key="1">
    <citation type="submission" date="2007-10" db="EMBL/GenBank/DDBJ databases">
        <title>Genome sequence of Campylobacter concisus 13826 isolated from human feces.</title>
        <authorList>
            <person name="Fouts D.E."/>
            <person name="Mongodin E.F."/>
            <person name="Puiu D."/>
            <person name="Sebastian Y."/>
            <person name="Miller W.G."/>
            <person name="Mandrell R.E."/>
            <person name="On S."/>
            <person name="Nelson K.E."/>
        </authorList>
    </citation>
    <scope>NUCLEOTIDE SEQUENCE [LARGE SCALE GENOMIC DNA]</scope>
    <source>
        <strain evidence="7">13826</strain>
    </source>
</reference>
<dbReference type="PANTHER" id="PTHR43369:SF2">
    <property type="entry name" value="PHOSPHORIBOSYLGLYCINAMIDE FORMYLTRANSFERASE"/>
    <property type="match status" value="1"/>
</dbReference>
<feature type="binding site" evidence="4">
    <location>
        <begin position="95"/>
        <end position="98"/>
    </location>
    <ligand>
        <name>(6R)-10-formyltetrahydrofolate</name>
        <dbReference type="ChEBI" id="CHEBI:195366"/>
    </ligand>
</feature>
<feature type="domain" description="Formyl transferase N-terminal" evidence="5">
    <location>
        <begin position="4"/>
        <end position="184"/>
    </location>
</feature>
<keyword evidence="3 4" id="KW-0658">Purine biosynthesis</keyword>
<dbReference type="InterPro" id="IPR004607">
    <property type="entry name" value="GART"/>
</dbReference>
<feature type="active site" description="Proton donor" evidence="4">
    <location>
        <position position="112"/>
    </location>
</feature>
<comment type="catalytic activity">
    <reaction evidence="4">
        <text>N(1)-(5-phospho-beta-D-ribosyl)glycinamide + (6R)-10-formyltetrahydrofolate = N(2)-formyl-N(1)-(5-phospho-beta-D-ribosyl)glycinamide + (6S)-5,6,7,8-tetrahydrofolate + H(+)</text>
        <dbReference type="Rhea" id="RHEA:15053"/>
        <dbReference type="ChEBI" id="CHEBI:15378"/>
        <dbReference type="ChEBI" id="CHEBI:57453"/>
        <dbReference type="ChEBI" id="CHEBI:143788"/>
        <dbReference type="ChEBI" id="CHEBI:147286"/>
        <dbReference type="ChEBI" id="CHEBI:195366"/>
        <dbReference type="EC" id="2.1.2.2"/>
    </reaction>
</comment>
<dbReference type="EC" id="2.1.2.2" evidence="4"/>
<dbReference type="RefSeq" id="WP_012001011.1">
    <property type="nucleotide sequence ID" value="NC_009802.2"/>
</dbReference>
<name>A7ZB28_CAMC1</name>
<gene>
    <name evidence="4 6" type="primary">purN</name>
    <name evidence="6" type="ORF">CCC13826_1786</name>
</gene>
<feature type="binding site" evidence="4">
    <location>
        <position position="110"/>
    </location>
    <ligand>
        <name>(6R)-10-formyltetrahydrofolate</name>
        <dbReference type="ChEBI" id="CHEBI:195366"/>
    </ligand>
</feature>
<proteinExistence type="inferred from homology"/>
<dbReference type="eggNOG" id="COG0299">
    <property type="taxonomic scope" value="Bacteria"/>
</dbReference>
<evidence type="ECO:0000313" key="7">
    <source>
        <dbReference type="Proteomes" id="UP000001121"/>
    </source>
</evidence>
<dbReference type="NCBIfam" id="TIGR00639">
    <property type="entry name" value="PurN"/>
    <property type="match status" value="1"/>
</dbReference>
<dbReference type="OrthoDB" id="9806170at2"/>
<evidence type="ECO:0000256" key="3">
    <source>
        <dbReference type="ARBA" id="ARBA00022755"/>
    </source>
</evidence>
<dbReference type="Gene3D" id="3.40.50.170">
    <property type="entry name" value="Formyl transferase, N-terminal domain"/>
    <property type="match status" value="1"/>
</dbReference>
<protein>
    <recommendedName>
        <fullName evidence="4">Phosphoribosylglycinamide formyltransferase</fullName>
        <ecNumber evidence="4">2.1.2.2</ecNumber>
    </recommendedName>
    <alternativeName>
        <fullName evidence="4">5'-phosphoribosylglycinamide transformylase</fullName>
    </alternativeName>
    <alternativeName>
        <fullName evidence="4">GAR transformylase</fullName>
        <shortName evidence="4">GART</shortName>
    </alternativeName>
</protein>
<dbReference type="HAMAP" id="MF_01930">
    <property type="entry name" value="PurN"/>
    <property type="match status" value="1"/>
</dbReference>
<dbReference type="CDD" id="cd08645">
    <property type="entry name" value="FMT_core_GART"/>
    <property type="match status" value="1"/>
</dbReference>
<dbReference type="InterPro" id="IPR002376">
    <property type="entry name" value="Formyl_transf_N"/>
</dbReference>